<name>A0A0N7LBE2_9BASI</name>
<accession>A0A0N7LBE2</accession>
<protein>
    <submittedName>
        <fullName evidence="2">Uncharacterized protein</fullName>
    </submittedName>
</protein>
<evidence type="ECO:0000256" key="1">
    <source>
        <dbReference type="SAM" id="Phobius"/>
    </source>
</evidence>
<keyword evidence="1" id="KW-1133">Transmembrane helix</keyword>
<organism evidence="2 3">
    <name type="scientific">Ceraceosorus bombacis</name>
    <dbReference type="NCBI Taxonomy" id="401625"/>
    <lineage>
        <taxon>Eukaryota</taxon>
        <taxon>Fungi</taxon>
        <taxon>Dikarya</taxon>
        <taxon>Basidiomycota</taxon>
        <taxon>Ustilaginomycotina</taxon>
        <taxon>Exobasidiomycetes</taxon>
        <taxon>Ceraceosorales</taxon>
        <taxon>Ceraceosoraceae</taxon>
        <taxon>Ceraceosorus</taxon>
    </lineage>
</organism>
<dbReference type="Proteomes" id="UP000054845">
    <property type="component" value="Unassembled WGS sequence"/>
</dbReference>
<dbReference type="EMBL" id="CCYA01000277">
    <property type="protein sequence ID" value="CEH19138.1"/>
    <property type="molecule type" value="Genomic_DNA"/>
</dbReference>
<keyword evidence="1" id="KW-0472">Membrane</keyword>
<keyword evidence="1" id="KW-0812">Transmembrane</keyword>
<evidence type="ECO:0000313" key="2">
    <source>
        <dbReference type="EMBL" id="CEH19138.1"/>
    </source>
</evidence>
<sequence length="177" mass="19047">MPNYQAILHPSPTSAIKSRMPTAGAALEQAGVNARNNETMPALRNNAFASRRCSACQIEIAVQACGCAMLACCAHMSPGFDAPFASHSSDSVQLSWSAIFHHFLHPNLHFRRTESFSHGLTFPLPFLLFAALAAALFTFFPSHIHSQSLLSEGAERSSKLCPLDAGPFLAVLYISTG</sequence>
<evidence type="ECO:0000313" key="3">
    <source>
        <dbReference type="Proteomes" id="UP000054845"/>
    </source>
</evidence>
<keyword evidence="3" id="KW-1185">Reference proteome</keyword>
<proteinExistence type="predicted"/>
<dbReference type="AlphaFoldDB" id="A0A0N7LBE2"/>
<reference evidence="2 3" key="1">
    <citation type="submission" date="2014-09" db="EMBL/GenBank/DDBJ databases">
        <authorList>
            <person name="Magalhaes I.L.F."/>
            <person name="Oliveira U."/>
            <person name="Santos F.R."/>
            <person name="Vidigal T.H.D.A."/>
            <person name="Brescovit A.D."/>
            <person name="Santos A.J."/>
        </authorList>
    </citation>
    <scope>NUCLEOTIDE SEQUENCE [LARGE SCALE GENOMIC DNA]</scope>
</reference>
<feature type="transmembrane region" description="Helical" evidence="1">
    <location>
        <begin position="120"/>
        <end position="140"/>
    </location>
</feature>